<evidence type="ECO:0000313" key="2">
    <source>
        <dbReference type="Proteomes" id="UP000324222"/>
    </source>
</evidence>
<name>A0A5B7K8Q8_PORTR</name>
<sequence>MKTCLATEGIKNVRYFEHILLSISYSLLFS</sequence>
<dbReference type="EMBL" id="VSRR010127786">
    <property type="protein sequence ID" value="MPD01588.1"/>
    <property type="molecule type" value="Genomic_DNA"/>
</dbReference>
<dbReference type="Proteomes" id="UP000324222">
    <property type="component" value="Unassembled WGS sequence"/>
</dbReference>
<evidence type="ECO:0000313" key="1">
    <source>
        <dbReference type="EMBL" id="MPD01588.1"/>
    </source>
</evidence>
<dbReference type="AlphaFoldDB" id="A0A5B7K8Q8"/>
<reference evidence="1 2" key="1">
    <citation type="submission" date="2019-05" db="EMBL/GenBank/DDBJ databases">
        <title>Another draft genome of Portunus trituberculatus and its Hox gene families provides insights of decapod evolution.</title>
        <authorList>
            <person name="Jeong J.-H."/>
            <person name="Song I."/>
            <person name="Kim S."/>
            <person name="Choi T."/>
            <person name="Kim D."/>
            <person name="Ryu S."/>
            <person name="Kim W."/>
        </authorList>
    </citation>
    <scope>NUCLEOTIDE SEQUENCE [LARGE SCALE GENOMIC DNA]</scope>
    <source>
        <tissue evidence="1">Muscle</tissue>
    </source>
</reference>
<proteinExistence type="predicted"/>
<protein>
    <submittedName>
        <fullName evidence="1">Uncharacterized protein</fullName>
    </submittedName>
</protein>
<comment type="caution">
    <text evidence="1">The sequence shown here is derived from an EMBL/GenBank/DDBJ whole genome shotgun (WGS) entry which is preliminary data.</text>
</comment>
<organism evidence="1 2">
    <name type="scientific">Portunus trituberculatus</name>
    <name type="common">Swimming crab</name>
    <name type="synonym">Neptunus trituberculatus</name>
    <dbReference type="NCBI Taxonomy" id="210409"/>
    <lineage>
        <taxon>Eukaryota</taxon>
        <taxon>Metazoa</taxon>
        <taxon>Ecdysozoa</taxon>
        <taxon>Arthropoda</taxon>
        <taxon>Crustacea</taxon>
        <taxon>Multicrustacea</taxon>
        <taxon>Malacostraca</taxon>
        <taxon>Eumalacostraca</taxon>
        <taxon>Eucarida</taxon>
        <taxon>Decapoda</taxon>
        <taxon>Pleocyemata</taxon>
        <taxon>Brachyura</taxon>
        <taxon>Eubrachyura</taxon>
        <taxon>Portunoidea</taxon>
        <taxon>Portunidae</taxon>
        <taxon>Portuninae</taxon>
        <taxon>Portunus</taxon>
    </lineage>
</organism>
<keyword evidence="2" id="KW-1185">Reference proteome</keyword>
<accession>A0A5B7K8Q8</accession>
<gene>
    <name evidence="1" type="ORF">E2C01_097122</name>
</gene>